<dbReference type="InterPro" id="IPR032710">
    <property type="entry name" value="NTF2-like_dom_sf"/>
</dbReference>
<dbReference type="InterPro" id="IPR009959">
    <property type="entry name" value="Cyclase_SnoaL-like"/>
</dbReference>
<gene>
    <name evidence="1" type="ORF">GCM10009107_04380</name>
</gene>
<dbReference type="PANTHER" id="PTHR38436">
    <property type="entry name" value="POLYKETIDE CYCLASE SNOAL-LIKE DOMAIN"/>
    <property type="match status" value="1"/>
</dbReference>
<proteinExistence type="predicted"/>
<sequence>MPSDIPLSPAAAVQPNGLSAAEQRAIETLYRAFNEQDPALVHEATTPDWQDIPLGPGQAPGPAGLGPVIAMFAQAFPDVRITVQEMFGHQGRAAVRARITGTHRGEFFGIAPTGKPIDVVMHEVHHLRDGRISHTWHLEDWFGMLGQLSAWPPQA</sequence>
<dbReference type="RefSeq" id="WP_141291888.1">
    <property type="nucleotide sequence ID" value="NZ_BAAAEW010000003.1"/>
</dbReference>
<evidence type="ECO:0000313" key="2">
    <source>
        <dbReference type="Proteomes" id="UP001500279"/>
    </source>
</evidence>
<evidence type="ECO:0008006" key="3">
    <source>
        <dbReference type="Google" id="ProtNLM"/>
    </source>
</evidence>
<dbReference type="Pfam" id="PF07366">
    <property type="entry name" value="SnoaL"/>
    <property type="match status" value="1"/>
</dbReference>
<protein>
    <recommendedName>
        <fullName evidence="3">Ester cyclase</fullName>
    </recommendedName>
</protein>
<organism evidence="1 2">
    <name type="scientific">Ideonella azotifigens</name>
    <dbReference type="NCBI Taxonomy" id="513160"/>
    <lineage>
        <taxon>Bacteria</taxon>
        <taxon>Pseudomonadati</taxon>
        <taxon>Pseudomonadota</taxon>
        <taxon>Betaproteobacteria</taxon>
        <taxon>Burkholderiales</taxon>
        <taxon>Sphaerotilaceae</taxon>
        <taxon>Ideonella</taxon>
    </lineage>
</organism>
<name>A0ABP3USA3_9BURK</name>
<accession>A0ABP3USA3</accession>
<dbReference type="Gene3D" id="3.10.450.50">
    <property type="match status" value="1"/>
</dbReference>
<evidence type="ECO:0000313" key="1">
    <source>
        <dbReference type="EMBL" id="GAA0741628.1"/>
    </source>
</evidence>
<keyword evidence="2" id="KW-1185">Reference proteome</keyword>
<dbReference type="Proteomes" id="UP001500279">
    <property type="component" value="Unassembled WGS sequence"/>
</dbReference>
<comment type="caution">
    <text evidence="1">The sequence shown here is derived from an EMBL/GenBank/DDBJ whole genome shotgun (WGS) entry which is preliminary data.</text>
</comment>
<dbReference type="EMBL" id="BAAAEW010000003">
    <property type="protein sequence ID" value="GAA0741628.1"/>
    <property type="molecule type" value="Genomic_DNA"/>
</dbReference>
<dbReference type="PANTHER" id="PTHR38436:SF1">
    <property type="entry name" value="ESTER CYCLASE"/>
    <property type="match status" value="1"/>
</dbReference>
<reference evidence="2" key="1">
    <citation type="journal article" date="2019" name="Int. J. Syst. Evol. Microbiol.">
        <title>The Global Catalogue of Microorganisms (GCM) 10K type strain sequencing project: providing services to taxonomists for standard genome sequencing and annotation.</title>
        <authorList>
            <consortium name="The Broad Institute Genomics Platform"/>
            <consortium name="The Broad Institute Genome Sequencing Center for Infectious Disease"/>
            <person name="Wu L."/>
            <person name="Ma J."/>
        </authorList>
    </citation>
    <scope>NUCLEOTIDE SEQUENCE [LARGE SCALE GENOMIC DNA]</scope>
    <source>
        <strain evidence="2">JCM 15503</strain>
    </source>
</reference>
<dbReference type="SUPFAM" id="SSF54427">
    <property type="entry name" value="NTF2-like"/>
    <property type="match status" value="1"/>
</dbReference>